<gene>
    <name evidence="2" type="ORF">SMTD_LOCUS9218</name>
</gene>
<sequence length="103" mass="11608">MKETAKTTPLKGYTDITAPVESEHKDASPTSLTATRRGIEGDNAKWCTSWNEEISIDATSSLEKTSIRNTQKNYFLRSKTVIWLPTGLKRPKPLFVKTMDPHL</sequence>
<dbReference type="EMBL" id="UZAL01029509">
    <property type="protein sequence ID" value="VDP48668.1"/>
    <property type="molecule type" value="Genomic_DNA"/>
</dbReference>
<keyword evidence="3" id="KW-1185">Reference proteome</keyword>
<name>A0A3P8EPE9_9TREM</name>
<accession>A0A3P8EPE9</accession>
<evidence type="ECO:0000256" key="1">
    <source>
        <dbReference type="SAM" id="MobiDB-lite"/>
    </source>
</evidence>
<evidence type="ECO:0000313" key="2">
    <source>
        <dbReference type="EMBL" id="VDP48668.1"/>
    </source>
</evidence>
<dbReference type="AlphaFoldDB" id="A0A3P8EPE9"/>
<reference evidence="2 3" key="1">
    <citation type="submission" date="2018-11" db="EMBL/GenBank/DDBJ databases">
        <authorList>
            <consortium name="Pathogen Informatics"/>
        </authorList>
    </citation>
    <scope>NUCLEOTIDE SEQUENCE [LARGE SCALE GENOMIC DNA]</scope>
    <source>
        <strain>Denwood</strain>
        <strain evidence="3">Zambia</strain>
    </source>
</reference>
<feature type="region of interest" description="Disordered" evidence="1">
    <location>
        <begin position="1"/>
        <end position="36"/>
    </location>
</feature>
<organism evidence="2 3">
    <name type="scientific">Schistosoma mattheei</name>
    <dbReference type="NCBI Taxonomy" id="31246"/>
    <lineage>
        <taxon>Eukaryota</taxon>
        <taxon>Metazoa</taxon>
        <taxon>Spiralia</taxon>
        <taxon>Lophotrochozoa</taxon>
        <taxon>Platyhelminthes</taxon>
        <taxon>Trematoda</taxon>
        <taxon>Digenea</taxon>
        <taxon>Strigeidida</taxon>
        <taxon>Schistosomatoidea</taxon>
        <taxon>Schistosomatidae</taxon>
        <taxon>Schistosoma</taxon>
    </lineage>
</organism>
<proteinExistence type="predicted"/>
<evidence type="ECO:0000313" key="3">
    <source>
        <dbReference type="Proteomes" id="UP000269396"/>
    </source>
</evidence>
<dbReference type="Proteomes" id="UP000269396">
    <property type="component" value="Unassembled WGS sequence"/>
</dbReference>
<protein>
    <submittedName>
        <fullName evidence="2">Uncharacterized protein</fullName>
    </submittedName>
</protein>